<dbReference type="AlphaFoldDB" id="A0AAN7ZKH4"/>
<organism evidence="1 2">
    <name type="scientific">Pyrocoelia pectoralis</name>
    <dbReference type="NCBI Taxonomy" id="417401"/>
    <lineage>
        <taxon>Eukaryota</taxon>
        <taxon>Metazoa</taxon>
        <taxon>Ecdysozoa</taxon>
        <taxon>Arthropoda</taxon>
        <taxon>Hexapoda</taxon>
        <taxon>Insecta</taxon>
        <taxon>Pterygota</taxon>
        <taxon>Neoptera</taxon>
        <taxon>Endopterygota</taxon>
        <taxon>Coleoptera</taxon>
        <taxon>Polyphaga</taxon>
        <taxon>Elateriformia</taxon>
        <taxon>Elateroidea</taxon>
        <taxon>Lampyridae</taxon>
        <taxon>Lampyrinae</taxon>
        <taxon>Pyrocoelia</taxon>
    </lineage>
</organism>
<name>A0AAN7ZKH4_9COLE</name>
<comment type="caution">
    <text evidence="1">The sequence shown here is derived from an EMBL/GenBank/DDBJ whole genome shotgun (WGS) entry which is preliminary data.</text>
</comment>
<dbReference type="Proteomes" id="UP001329430">
    <property type="component" value="Chromosome 3"/>
</dbReference>
<sequence>MEIVLNQQDVKQCIEEEKEAPSSEFLKNDKKCKAIIVQCVANTHLEFFQRKEAEVLLSLSNTSNSIRNLKFEKPNISHIWLNYYRIGLVHKNKFQNKHKILLLNRTYFRVKLKVTNAGSFYNEFPFVSTKANPGFTSSSKKKAHCGWHFILFVTNIFK</sequence>
<keyword evidence="2" id="KW-1185">Reference proteome</keyword>
<protein>
    <submittedName>
        <fullName evidence="1">Uncharacterized protein</fullName>
    </submittedName>
</protein>
<dbReference type="EMBL" id="JAVRBK010000003">
    <property type="protein sequence ID" value="KAK5647057.1"/>
    <property type="molecule type" value="Genomic_DNA"/>
</dbReference>
<proteinExistence type="predicted"/>
<reference evidence="1 2" key="1">
    <citation type="journal article" date="2024" name="Insects">
        <title>An Improved Chromosome-Level Genome Assembly of the Firefly Pyrocoelia pectoralis.</title>
        <authorList>
            <person name="Fu X."/>
            <person name="Meyer-Rochow V.B."/>
            <person name="Ballantyne L."/>
            <person name="Zhu X."/>
        </authorList>
    </citation>
    <scope>NUCLEOTIDE SEQUENCE [LARGE SCALE GENOMIC DNA]</scope>
    <source>
        <strain evidence="1">XCY_ONT2</strain>
    </source>
</reference>
<gene>
    <name evidence="1" type="ORF">RI129_005521</name>
</gene>
<evidence type="ECO:0000313" key="2">
    <source>
        <dbReference type="Proteomes" id="UP001329430"/>
    </source>
</evidence>
<accession>A0AAN7ZKH4</accession>
<evidence type="ECO:0000313" key="1">
    <source>
        <dbReference type="EMBL" id="KAK5647057.1"/>
    </source>
</evidence>